<name>A0A315EU53_9BURK</name>
<dbReference type="Proteomes" id="UP000251341">
    <property type="component" value="Unassembled WGS sequence"/>
</dbReference>
<evidence type="ECO:0000313" key="4">
    <source>
        <dbReference type="Proteomes" id="UP000251341"/>
    </source>
</evidence>
<dbReference type="InterPro" id="IPR005064">
    <property type="entry name" value="BUG"/>
</dbReference>
<evidence type="ECO:0000313" key="3">
    <source>
        <dbReference type="EMBL" id="PUE60358.1"/>
    </source>
</evidence>
<dbReference type="PROSITE" id="PS51257">
    <property type="entry name" value="PROKAR_LIPOPROTEIN"/>
    <property type="match status" value="1"/>
</dbReference>
<dbReference type="RefSeq" id="WP_108360166.1">
    <property type="nucleotide sequence ID" value="NZ_NESP01000001.1"/>
</dbReference>
<dbReference type="EMBL" id="NESP01000001">
    <property type="protein sequence ID" value="PUE60358.1"/>
    <property type="molecule type" value="Genomic_DNA"/>
</dbReference>
<proteinExistence type="inferred from homology"/>
<reference evidence="3 4" key="1">
    <citation type="submission" date="2017-04" db="EMBL/GenBank/DDBJ databases">
        <title>Unexpected and diverse lifestyles within the genus Limnohabitans.</title>
        <authorList>
            <person name="Kasalicky V."/>
            <person name="Mehrshad M."/>
            <person name="Andrei S.-A."/>
            <person name="Salcher M."/>
            <person name="Kratochvilova H."/>
            <person name="Simek K."/>
            <person name="Ghai R."/>
        </authorList>
    </citation>
    <scope>NUCLEOTIDE SEQUENCE [LARGE SCALE GENOMIC DNA]</scope>
    <source>
        <strain evidence="3 4">MWH-C5</strain>
    </source>
</reference>
<dbReference type="CDD" id="cd07012">
    <property type="entry name" value="PBP2_Bug_TTT"/>
    <property type="match status" value="1"/>
</dbReference>
<dbReference type="InterPro" id="IPR042100">
    <property type="entry name" value="Bug_dom1"/>
</dbReference>
<dbReference type="SUPFAM" id="SSF53850">
    <property type="entry name" value="Periplasmic binding protein-like II"/>
    <property type="match status" value="1"/>
</dbReference>
<organism evidence="3 4">
    <name type="scientific">Limnohabitans curvus</name>
    <dbReference type="NCBI Taxonomy" id="323423"/>
    <lineage>
        <taxon>Bacteria</taxon>
        <taxon>Pseudomonadati</taxon>
        <taxon>Pseudomonadota</taxon>
        <taxon>Betaproteobacteria</taxon>
        <taxon>Burkholderiales</taxon>
        <taxon>Comamonadaceae</taxon>
        <taxon>Limnohabitans</taxon>
    </lineage>
</organism>
<comment type="caution">
    <text evidence="3">The sequence shown here is derived from an EMBL/GenBank/DDBJ whole genome shotgun (WGS) entry which is preliminary data.</text>
</comment>
<keyword evidence="4" id="KW-1185">Reference proteome</keyword>
<dbReference type="Gene3D" id="3.40.190.150">
    <property type="entry name" value="Bordetella uptake gene, domain 1"/>
    <property type="match status" value="1"/>
</dbReference>
<dbReference type="PANTHER" id="PTHR42928">
    <property type="entry name" value="TRICARBOXYLATE-BINDING PROTEIN"/>
    <property type="match status" value="1"/>
</dbReference>
<dbReference type="PIRSF" id="PIRSF017082">
    <property type="entry name" value="YflP"/>
    <property type="match status" value="1"/>
</dbReference>
<gene>
    <name evidence="3" type="ORF">B9Z44_12725</name>
</gene>
<dbReference type="Pfam" id="PF03401">
    <property type="entry name" value="TctC"/>
    <property type="match status" value="1"/>
</dbReference>
<sequence length="327" mass="34078">MTLKFISQIVKKQACSILCVGLSCVAVSAWAAYPDKPIKIIVPWATGGATDQVGRLIAQPLSQALGVPVVVENKAGAGGVIGTQLFVKEKADGYTLLLATSSTNAAAPYLYSKLGFDPVTDFTPVVSLCSIPNVMVVPTKSPWNSLKDIVDASTKSPGNYTYGSAGIGGSQHLAGAQFKTTANIDIRHVPYKGSGPAAQDLVAGHIDMMIDTGSLGSIKGGLLRPIAVASSKRLTVLPNVPTFNEAGVPMVASAWYGIVLPAGASAEVVNRLNAEINKILKSKEVSNKLVDMGAEVMGGTSAEFVKFTSSELKRYEAIVKNSGAPKE</sequence>
<dbReference type="Gene3D" id="3.40.190.10">
    <property type="entry name" value="Periplasmic binding protein-like II"/>
    <property type="match status" value="1"/>
</dbReference>
<protein>
    <submittedName>
        <fullName evidence="3">BugT protein</fullName>
    </submittedName>
</protein>
<evidence type="ECO:0000256" key="1">
    <source>
        <dbReference type="ARBA" id="ARBA00006987"/>
    </source>
</evidence>
<dbReference type="PANTHER" id="PTHR42928:SF5">
    <property type="entry name" value="BLR1237 PROTEIN"/>
    <property type="match status" value="1"/>
</dbReference>
<keyword evidence="2" id="KW-0732">Signal</keyword>
<feature type="chain" id="PRO_5016280829" evidence="2">
    <location>
        <begin position="32"/>
        <end position="327"/>
    </location>
</feature>
<accession>A0A315EU53</accession>
<feature type="signal peptide" evidence="2">
    <location>
        <begin position="1"/>
        <end position="31"/>
    </location>
</feature>
<dbReference type="AlphaFoldDB" id="A0A315EU53"/>
<comment type="similarity">
    <text evidence="1">Belongs to the UPF0065 (bug) family.</text>
</comment>
<evidence type="ECO:0000256" key="2">
    <source>
        <dbReference type="SAM" id="SignalP"/>
    </source>
</evidence>